<dbReference type="SMART" id="SM01116">
    <property type="entry name" value="Cyanate_lyase"/>
    <property type="match status" value="1"/>
</dbReference>
<dbReference type="CDD" id="cd00559">
    <property type="entry name" value="Cyanase_C"/>
    <property type="match status" value="1"/>
</dbReference>
<dbReference type="GO" id="GO:0008824">
    <property type="term" value="F:cyanate hydratase activity"/>
    <property type="evidence" value="ECO:0007669"/>
    <property type="project" value="InterPro"/>
</dbReference>
<dbReference type="InterPro" id="IPR036581">
    <property type="entry name" value="Cyanate_lyase_C_sf"/>
</dbReference>
<dbReference type="PANTHER" id="PTHR34186:SF2">
    <property type="entry name" value="CYANATE HYDRATASE"/>
    <property type="match status" value="1"/>
</dbReference>
<evidence type="ECO:0000256" key="2">
    <source>
        <dbReference type="ARBA" id="ARBA00023239"/>
    </source>
</evidence>
<evidence type="ECO:0000256" key="1">
    <source>
        <dbReference type="ARBA" id="ARBA00003561"/>
    </source>
</evidence>
<gene>
    <name evidence="4" type="ORF">JR316_004988</name>
</gene>
<dbReference type="Pfam" id="PF02560">
    <property type="entry name" value="Cyanate_lyase"/>
    <property type="match status" value="1"/>
</dbReference>
<dbReference type="InterPro" id="IPR003712">
    <property type="entry name" value="Cyanate_lyase_C"/>
</dbReference>
<dbReference type="PRINTS" id="PR01693">
    <property type="entry name" value="CYANASE"/>
</dbReference>
<dbReference type="PIRSF" id="PIRSF001263">
    <property type="entry name" value="Cyanate_hydratas"/>
    <property type="match status" value="1"/>
</dbReference>
<dbReference type="InterPro" id="IPR010982">
    <property type="entry name" value="Lambda_DNA-bd_dom_sf"/>
</dbReference>
<dbReference type="Gene3D" id="1.10.260.40">
    <property type="entry name" value="lambda repressor-like DNA-binding domains"/>
    <property type="match status" value="1"/>
</dbReference>
<keyword evidence="2" id="KW-0456">Lyase</keyword>
<accession>A0A8H8CN16</accession>
<dbReference type="EMBL" id="JAFIQS010000004">
    <property type="protein sequence ID" value="KAG5170599.1"/>
    <property type="molecule type" value="Genomic_DNA"/>
</dbReference>
<proteinExistence type="predicted"/>
<dbReference type="SUPFAM" id="SSF47413">
    <property type="entry name" value="lambda repressor-like DNA-binding domains"/>
    <property type="match status" value="1"/>
</dbReference>
<dbReference type="GO" id="GO:0003677">
    <property type="term" value="F:DNA binding"/>
    <property type="evidence" value="ECO:0007669"/>
    <property type="project" value="InterPro"/>
</dbReference>
<dbReference type="PANTHER" id="PTHR34186">
    <property type="entry name" value="CYANATE HYDRATASE"/>
    <property type="match status" value="1"/>
</dbReference>
<sequence>MSSATPTVATNNSPYADLPAISSVLFEAKAKKGLTFDQIAKQIGRDEVWLAAAFYGQAKFTTEELKKVAEVLDISSASALSEIGDHWWPNRGLGPMPPQDPVIYRLYEGVLVYGHAIKAIIHEKVWLFEEFVMTTIHLHKQFGDGIMSMIDCKIDIEKKPDPKGDRVVLSFDGKFLPYAKW</sequence>
<comment type="function">
    <text evidence="1">Catalyzes the reaction of cyanate with bicarbonate to produce ammonia and carbon dioxide.</text>
</comment>
<dbReference type="Gene3D" id="3.30.1160.10">
    <property type="entry name" value="Cyanate lyase, C-terminal domain"/>
    <property type="match status" value="1"/>
</dbReference>
<name>A0A8H8CN16_PSICU</name>
<feature type="domain" description="Cyanate lyase C-terminal" evidence="3">
    <location>
        <begin position="92"/>
        <end position="181"/>
    </location>
</feature>
<reference evidence="4" key="1">
    <citation type="submission" date="2021-02" db="EMBL/GenBank/DDBJ databases">
        <title>Psilocybe cubensis genome.</title>
        <authorList>
            <person name="Mckernan K.J."/>
            <person name="Crawford S."/>
            <person name="Trippe A."/>
            <person name="Kane L.T."/>
            <person name="Mclaughlin S."/>
        </authorList>
    </citation>
    <scope>NUCLEOTIDE SEQUENCE [LARGE SCALE GENOMIC DNA]</scope>
    <source>
        <strain evidence="4">MGC-MH-2018</strain>
    </source>
</reference>
<dbReference type="InterPro" id="IPR048564">
    <property type="entry name" value="CYNS_N"/>
</dbReference>
<dbReference type="AlphaFoldDB" id="A0A8H8CN16"/>
<dbReference type="Pfam" id="PF21291">
    <property type="entry name" value="CYNS_N"/>
    <property type="match status" value="1"/>
</dbReference>
<evidence type="ECO:0000259" key="3">
    <source>
        <dbReference type="SMART" id="SM01116"/>
    </source>
</evidence>
<organism evidence="4">
    <name type="scientific">Psilocybe cubensis</name>
    <name type="common">Psychedelic mushroom</name>
    <name type="synonym">Stropharia cubensis</name>
    <dbReference type="NCBI Taxonomy" id="181762"/>
    <lineage>
        <taxon>Eukaryota</taxon>
        <taxon>Fungi</taxon>
        <taxon>Dikarya</taxon>
        <taxon>Basidiomycota</taxon>
        <taxon>Agaricomycotina</taxon>
        <taxon>Agaricomycetes</taxon>
        <taxon>Agaricomycetidae</taxon>
        <taxon>Agaricales</taxon>
        <taxon>Agaricineae</taxon>
        <taxon>Strophariaceae</taxon>
        <taxon>Psilocybe</taxon>
    </lineage>
</organism>
<dbReference type="InterPro" id="IPR008076">
    <property type="entry name" value="Cyanase"/>
</dbReference>
<dbReference type="SUPFAM" id="SSF55234">
    <property type="entry name" value="Cyanase C-terminal domain"/>
    <property type="match status" value="1"/>
</dbReference>
<protein>
    <recommendedName>
        <fullName evidence="3">Cyanate lyase C-terminal domain-containing protein</fullName>
    </recommendedName>
</protein>
<evidence type="ECO:0000313" key="4">
    <source>
        <dbReference type="EMBL" id="KAG5170599.1"/>
    </source>
</evidence>
<comment type="caution">
    <text evidence="4">The sequence shown here is derived from an EMBL/GenBank/DDBJ whole genome shotgun (WGS) entry which is preliminary data.</text>
</comment>